<evidence type="ECO:0000259" key="2">
    <source>
        <dbReference type="Pfam" id="PF03081"/>
    </source>
</evidence>
<gene>
    <name evidence="4" type="ORF">LCGC14_1457330</name>
    <name evidence="3" type="ORF">LCGC14_2042590</name>
</gene>
<name>A0A0F9LWT2_9ZZZZ</name>
<dbReference type="InterPro" id="IPR008912">
    <property type="entry name" value="Uncharacterised_CoxE"/>
</dbReference>
<feature type="non-terminal residue" evidence="4">
    <location>
        <position position="414"/>
    </location>
</feature>
<dbReference type="GO" id="GO:0005546">
    <property type="term" value="F:phosphatidylinositol-4,5-bisphosphate binding"/>
    <property type="evidence" value="ECO:0007669"/>
    <property type="project" value="InterPro"/>
</dbReference>
<dbReference type="EMBL" id="LAZR01010105">
    <property type="protein sequence ID" value="KKM68795.1"/>
    <property type="molecule type" value="Genomic_DNA"/>
</dbReference>
<dbReference type="InterPro" id="IPR046364">
    <property type="entry name" value="Exo70_C"/>
</dbReference>
<dbReference type="GO" id="GO:0006887">
    <property type="term" value="P:exocytosis"/>
    <property type="evidence" value="ECO:0007669"/>
    <property type="project" value="InterPro"/>
</dbReference>
<comment type="caution">
    <text evidence="4">The sequence shown here is derived from an EMBL/GenBank/DDBJ whole genome shotgun (WGS) entry which is preliminary data.</text>
</comment>
<dbReference type="Pfam" id="PF05762">
    <property type="entry name" value="VWA_CoxE"/>
    <property type="match status" value="1"/>
</dbReference>
<accession>A0A0F9LWT2</accession>
<protein>
    <recommendedName>
        <fullName evidence="2">Exocyst complex subunit Exo70 C-terminal domain-containing protein</fullName>
    </recommendedName>
</protein>
<dbReference type="GO" id="GO:0000145">
    <property type="term" value="C:exocyst"/>
    <property type="evidence" value="ECO:0007669"/>
    <property type="project" value="InterPro"/>
</dbReference>
<evidence type="ECO:0000313" key="4">
    <source>
        <dbReference type="EMBL" id="KKM68795.1"/>
    </source>
</evidence>
<evidence type="ECO:0000256" key="1">
    <source>
        <dbReference type="SAM" id="Coils"/>
    </source>
</evidence>
<organism evidence="4">
    <name type="scientific">marine sediment metagenome</name>
    <dbReference type="NCBI Taxonomy" id="412755"/>
    <lineage>
        <taxon>unclassified sequences</taxon>
        <taxon>metagenomes</taxon>
        <taxon>ecological metagenomes</taxon>
    </lineage>
</organism>
<feature type="coiled-coil region" evidence="1">
    <location>
        <begin position="160"/>
        <end position="190"/>
    </location>
</feature>
<feature type="domain" description="Exocyst complex subunit Exo70 C-terminal" evidence="2">
    <location>
        <begin position="34"/>
        <end position="190"/>
    </location>
</feature>
<dbReference type="Pfam" id="PF03081">
    <property type="entry name" value="Exo70_C"/>
    <property type="match status" value="1"/>
</dbReference>
<proteinExistence type="predicted"/>
<dbReference type="PANTHER" id="PTHR39338">
    <property type="entry name" value="BLL5662 PROTEIN-RELATED"/>
    <property type="match status" value="1"/>
</dbReference>
<keyword evidence="1" id="KW-0175">Coiled coil</keyword>
<evidence type="ECO:0000313" key="3">
    <source>
        <dbReference type="EMBL" id="KKL76669.1"/>
    </source>
</evidence>
<dbReference type="PANTHER" id="PTHR39338:SF7">
    <property type="entry name" value="BLL6692 PROTEIN"/>
    <property type="match status" value="1"/>
</dbReference>
<dbReference type="AlphaFoldDB" id="A0A0F9LWT2"/>
<dbReference type="EMBL" id="LAZR01023974">
    <property type="protein sequence ID" value="KKL76669.1"/>
    <property type="molecule type" value="Genomic_DNA"/>
</dbReference>
<reference evidence="4" key="1">
    <citation type="journal article" date="2015" name="Nature">
        <title>Complex archaea that bridge the gap between prokaryotes and eukaryotes.</title>
        <authorList>
            <person name="Spang A."/>
            <person name="Saw J.H."/>
            <person name="Jorgensen S.L."/>
            <person name="Zaremba-Niedzwiedzka K."/>
            <person name="Martijn J."/>
            <person name="Lind A.E."/>
            <person name="van Eijk R."/>
            <person name="Schleper C."/>
            <person name="Guy L."/>
            <person name="Ettema T.J."/>
        </authorList>
    </citation>
    <scope>NUCLEOTIDE SEQUENCE</scope>
</reference>
<sequence>MFVEYFYYLKEKLPVSVTEYMTLLEALNKGLIHNMVEFYYTSRSILCKNEHHFDIYDIAFANFFKNAMLQFPEDFKREIWEWLDKPITLSELIEGLELLLKEFQQYLKVEDIQALFEELLDKYSDKLGDKLLENAPDDIKEEIFKWLQQNLEGSGVNAALQEMLSQFSNLEELQKHLEQLMQEQDEEHNYGDHWIGTQGTSPFGNSGQNPMGMRIGGSAGMRSAVQIAEKRIFKDYRKDIVLDTRQIKLALKRLKKLEEIGKQDELNIDKTIDQTAKNGGDIDLIFEKRRKNDVKIVLLMDVGGSMTPYAHLVNLLFSAANNMSHWKDFKYYYFHNCIYESLYFNGRRNPEESIEFDDFLKKFDSSYKIVIVGDAAMASWELTEKYGSIYYYHKNEMPGIFYVQEIANHFKNNV</sequence>